<accession>A0A212K343</accession>
<evidence type="ECO:0000256" key="2">
    <source>
        <dbReference type="ARBA" id="ARBA00005297"/>
    </source>
</evidence>
<comment type="catalytic activity">
    <reaction evidence="1">
        <text>chorismate = isochorismate</text>
        <dbReference type="Rhea" id="RHEA:18985"/>
        <dbReference type="ChEBI" id="CHEBI:29748"/>
        <dbReference type="ChEBI" id="CHEBI:29780"/>
        <dbReference type="EC" id="5.4.4.2"/>
    </reaction>
</comment>
<evidence type="ECO:0000256" key="1">
    <source>
        <dbReference type="ARBA" id="ARBA00000799"/>
    </source>
</evidence>
<evidence type="ECO:0000259" key="6">
    <source>
        <dbReference type="Pfam" id="PF00425"/>
    </source>
</evidence>
<keyword evidence="4" id="KW-0413">Isomerase</keyword>
<sequence length="363" mass="40761">MEFNQDFDYSIFDSLIEKNVSFAVYRQARQQDIHLVLQTSQATLCLASLSDLNGKTGFVIAPFRISEDTPLIVIHPDICLKGDVVIFSYLSDCHFEGGAPHIDIHNQTSVNSFTQYSSDYTAFYSALSENKLQKLVLSRTFDVEKKRSFSAGTAFHEACAKYHSNFVFLCNTPQTGAWMGISPELLVSEQDGVYKTVALAGTKKVSSEDWDDKNRKEQQIVVDYMQQQLDQLCGDVIQSGPFTAQAGNIEHLKTKFSFKLKDGYKIGDLLALLHPSPAVCGFPKESAFDFILKNESYDRRYYSGFVGPLDIEGSSRLYVNLRCMQIGDDLLRLYAGGGMLLSSELKSEWEETENKLQTILSVI</sequence>
<comment type="similarity">
    <text evidence="2">Belongs to the isochorismate synthase family.</text>
</comment>
<evidence type="ECO:0000256" key="5">
    <source>
        <dbReference type="ARBA" id="ARBA00041564"/>
    </source>
</evidence>
<dbReference type="EC" id="5.4.4.2" evidence="3"/>
<organism evidence="7">
    <name type="scientific">uncultured Dysgonomonas sp</name>
    <dbReference type="NCBI Taxonomy" id="206096"/>
    <lineage>
        <taxon>Bacteria</taxon>
        <taxon>Pseudomonadati</taxon>
        <taxon>Bacteroidota</taxon>
        <taxon>Bacteroidia</taxon>
        <taxon>Bacteroidales</taxon>
        <taxon>Dysgonomonadaceae</taxon>
        <taxon>Dysgonomonas</taxon>
        <taxon>environmental samples</taxon>
    </lineage>
</organism>
<dbReference type="Gene3D" id="3.60.120.10">
    <property type="entry name" value="Anthranilate synthase"/>
    <property type="match status" value="1"/>
</dbReference>
<dbReference type="InterPro" id="IPR015890">
    <property type="entry name" value="Chorismate_C"/>
</dbReference>
<name>A0A212K343_9BACT</name>
<reference evidence="7" key="1">
    <citation type="submission" date="2016-04" db="EMBL/GenBank/DDBJ databases">
        <authorList>
            <person name="Evans L.H."/>
            <person name="Alamgir A."/>
            <person name="Owens N."/>
            <person name="Weber N.D."/>
            <person name="Virtaneva K."/>
            <person name="Barbian K."/>
            <person name="Babar A."/>
            <person name="Rosenke K."/>
        </authorList>
    </citation>
    <scope>NUCLEOTIDE SEQUENCE</scope>
    <source>
        <strain evidence="7">86-1</strain>
    </source>
</reference>
<feature type="domain" description="Chorismate-utilising enzyme C-terminal" evidence="6">
    <location>
        <begin position="114"/>
        <end position="355"/>
    </location>
</feature>
<dbReference type="PANTHER" id="PTHR42839:SF2">
    <property type="entry name" value="ISOCHORISMATE SYNTHASE ENTC"/>
    <property type="match status" value="1"/>
</dbReference>
<gene>
    <name evidence="7" type="ORF">KL86DYS1_31290</name>
</gene>
<dbReference type="Pfam" id="PF00425">
    <property type="entry name" value="Chorismate_bind"/>
    <property type="match status" value="1"/>
</dbReference>
<dbReference type="AlphaFoldDB" id="A0A212K343"/>
<evidence type="ECO:0000313" key="7">
    <source>
        <dbReference type="EMBL" id="SBW06119.1"/>
    </source>
</evidence>
<evidence type="ECO:0000256" key="4">
    <source>
        <dbReference type="ARBA" id="ARBA00023235"/>
    </source>
</evidence>
<dbReference type="SUPFAM" id="SSF56322">
    <property type="entry name" value="ADC synthase"/>
    <property type="match status" value="1"/>
</dbReference>
<dbReference type="EMBL" id="FLUM01000003">
    <property type="protein sequence ID" value="SBW06119.1"/>
    <property type="molecule type" value="Genomic_DNA"/>
</dbReference>
<dbReference type="PANTHER" id="PTHR42839">
    <property type="entry name" value="ISOCHORISMATE SYNTHASE ENTC"/>
    <property type="match status" value="1"/>
</dbReference>
<dbReference type="NCBIfam" id="TIGR00543">
    <property type="entry name" value="isochor_syn"/>
    <property type="match status" value="1"/>
</dbReference>
<proteinExistence type="inferred from homology"/>
<evidence type="ECO:0000256" key="3">
    <source>
        <dbReference type="ARBA" id="ARBA00012824"/>
    </source>
</evidence>
<protein>
    <recommendedName>
        <fullName evidence="3">isochorismate synthase</fullName>
        <ecNumber evidence="3">5.4.4.2</ecNumber>
    </recommendedName>
    <alternativeName>
        <fullName evidence="5">Isochorismate mutase</fullName>
    </alternativeName>
</protein>
<dbReference type="InterPro" id="IPR004561">
    <property type="entry name" value="IsoChor_synthase"/>
</dbReference>
<dbReference type="InterPro" id="IPR005801">
    <property type="entry name" value="ADC_synthase"/>
</dbReference>
<dbReference type="RefSeq" id="WP_296943897.1">
    <property type="nucleotide sequence ID" value="NZ_LT599032.1"/>
</dbReference>
<dbReference type="GO" id="GO:0008909">
    <property type="term" value="F:isochorismate synthase activity"/>
    <property type="evidence" value="ECO:0007669"/>
    <property type="project" value="UniProtKB-EC"/>
</dbReference>